<gene>
    <name evidence="2" type="ORF">J2Z69_000517</name>
</gene>
<sequence>MWIWIGGGVLIIAVLLFAVMMTQIRLTLNIVKKNKDDTIIVEAKALAGMIKYQYEIPSIIFKDMQEGVVVEEKAQDNFIKRHHSEEKQNIDKAQVEDWRDKFRRILQATKDIKMWLFQTLRHVKVTHLDWTTEICLDAADQTAILAGSLWALKCSLIGGLSYLLQMETAPKLHIIPLFGLKPQISTKMTCIAQIRCGYAMYAGLVLIVRVLKVKGGIKKWQSILFKG</sequence>
<comment type="caution">
    <text evidence="2">The sequence shown here is derived from an EMBL/GenBank/DDBJ whole genome shotgun (WGS) entry which is preliminary data.</text>
</comment>
<keyword evidence="1" id="KW-0812">Transmembrane</keyword>
<dbReference type="InterPro" id="IPR021338">
    <property type="entry name" value="DUF2953"/>
</dbReference>
<dbReference type="Proteomes" id="UP001519288">
    <property type="component" value="Unassembled WGS sequence"/>
</dbReference>
<keyword evidence="3" id="KW-1185">Reference proteome</keyword>
<dbReference type="Pfam" id="PF11167">
    <property type="entry name" value="DUF2953"/>
    <property type="match status" value="1"/>
</dbReference>
<keyword evidence="1" id="KW-0472">Membrane</keyword>
<evidence type="ECO:0000313" key="3">
    <source>
        <dbReference type="Proteomes" id="UP001519288"/>
    </source>
</evidence>
<evidence type="ECO:0000313" key="2">
    <source>
        <dbReference type="EMBL" id="MBP1999498.1"/>
    </source>
</evidence>
<protein>
    <recommendedName>
        <fullName evidence="4">DUF2953 domain-containing protein</fullName>
    </recommendedName>
</protein>
<evidence type="ECO:0000256" key="1">
    <source>
        <dbReference type="SAM" id="Phobius"/>
    </source>
</evidence>
<dbReference type="EMBL" id="JAGGLD010000001">
    <property type="protein sequence ID" value="MBP1999498.1"/>
    <property type="molecule type" value="Genomic_DNA"/>
</dbReference>
<keyword evidence="1" id="KW-1133">Transmembrane helix</keyword>
<reference evidence="2 3" key="1">
    <citation type="submission" date="2021-03" db="EMBL/GenBank/DDBJ databases">
        <title>Genomic Encyclopedia of Type Strains, Phase IV (KMG-IV): sequencing the most valuable type-strain genomes for metagenomic binning, comparative biology and taxonomic classification.</title>
        <authorList>
            <person name="Goeker M."/>
        </authorList>
    </citation>
    <scope>NUCLEOTIDE SEQUENCE [LARGE SCALE GENOMIC DNA]</scope>
    <source>
        <strain evidence="2 3">DSM 26806</strain>
    </source>
</reference>
<dbReference type="RefSeq" id="WP_209858864.1">
    <property type="nucleotide sequence ID" value="NZ_JAGGLD010000001.1"/>
</dbReference>
<proteinExistence type="predicted"/>
<organism evidence="2 3">
    <name type="scientific">Paenibacillus shirakamiensis</name>
    <dbReference type="NCBI Taxonomy" id="1265935"/>
    <lineage>
        <taxon>Bacteria</taxon>
        <taxon>Bacillati</taxon>
        <taxon>Bacillota</taxon>
        <taxon>Bacilli</taxon>
        <taxon>Bacillales</taxon>
        <taxon>Paenibacillaceae</taxon>
        <taxon>Paenibacillus</taxon>
    </lineage>
</organism>
<name>A0ABS4JCS3_9BACL</name>
<accession>A0ABS4JCS3</accession>
<feature type="transmembrane region" description="Helical" evidence="1">
    <location>
        <begin position="6"/>
        <end position="26"/>
    </location>
</feature>
<evidence type="ECO:0008006" key="4">
    <source>
        <dbReference type="Google" id="ProtNLM"/>
    </source>
</evidence>